<evidence type="ECO:0000256" key="1">
    <source>
        <dbReference type="SAM" id="MobiDB-lite"/>
    </source>
</evidence>
<accession>A0A101RNH0</accession>
<feature type="compositionally biased region" description="Acidic residues" evidence="1">
    <location>
        <begin position="227"/>
        <end position="238"/>
    </location>
</feature>
<protein>
    <submittedName>
        <fullName evidence="2">Uncharacterized protein</fullName>
    </submittedName>
</protein>
<organism evidence="2 3">
    <name type="scientific">Streptomyces canus</name>
    <dbReference type="NCBI Taxonomy" id="58343"/>
    <lineage>
        <taxon>Bacteria</taxon>
        <taxon>Bacillati</taxon>
        <taxon>Actinomycetota</taxon>
        <taxon>Actinomycetes</taxon>
        <taxon>Kitasatosporales</taxon>
        <taxon>Streptomycetaceae</taxon>
        <taxon>Streptomyces</taxon>
        <taxon>Streptomyces aurantiacus group</taxon>
    </lineage>
</organism>
<comment type="caution">
    <text evidence="2">The sequence shown here is derived from an EMBL/GenBank/DDBJ whole genome shotgun (WGS) entry which is preliminary data.</text>
</comment>
<dbReference type="AlphaFoldDB" id="A0A101RNH0"/>
<gene>
    <name evidence="2" type="ORF">AQJ46_42065</name>
</gene>
<evidence type="ECO:0000313" key="2">
    <source>
        <dbReference type="EMBL" id="KUN58862.1"/>
    </source>
</evidence>
<sequence>MSSRREDSMRTREIQVGETYMVCVPQRLPPRMRDRRPATREEFTAGLRLHLYRGNRFDLTVTAVDPVERTVDGYETSTTSRVRLALTLEQAITLGLPDITGHYEIEGTLHDVEANAPVELPTSCAYTFIPTRWLLPLGTPTVLSEWSIAFYRYYVRRDATGMTLPEVSAAAEESQEKERNLAGRALDNYRAEECLRSAEVEHAEWRRIEAVMRQSAMTSYSPKDDPELSEGDLEQPRP</sequence>
<reference evidence="2 3" key="1">
    <citation type="submission" date="2015-10" db="EMBL/GenBank/DDBJ databases">
        <title>Draft genome sequence of Streptomyces canus DSM 40017, type strain for the species Streptomyces canus.</title>
        <authorList>
            <person name="Ruckert C."/>
            <person name="Winkler A."/>
            <person name="Kalinowski J."/>
            <person name="Kampfer P."/>
            <person name="Glaeser S."/>
        </authorList>
    </citation>
    <scope>NUCLEOTIDE SEQUENCE [LARGE SCALE GENOMIC DNA]</scope>
    <source>
        <strain evidence="2 3">DSM 40017</strain>
    </source>
</reference>
<evidence type="ECO:0000313" key="3">
    <source>
        <dbReference type="Proteomes" id="UP000053669"/>
    </source>
</evidence>
<feature type="region of interest" description="Disordered" evidence="1">
    <location>
        <begin position="216"/>
        <end position="238"/>
    </location>
</feature>
<name>A0A101RNH0_9ACTN</name>
<dbReference type="EMBL" id="LMWU01000055">
    <property type="protein sequence ID" value="KUN58862.1"/>
    <property type="molecule type" value="Genomic_DNA"/>
</dbReference>
<dbReference type="Proteomes" id="UP000053669">
    <property type="component" value="Unassembled WGS sequence"/>
</dbReference>
<proteinExistence type="predicted"/>